<dbReference type="Proteomes" id="UP000053370">
    <property type="component" value="Unassembled WGS sequence"/>
</dbReference>
<dbReference type="SUPFAM" id="SSF52540">
    <property type="entry name" value="P-loop containing nucleoside triphosphate hydrolases"/>
    <property type="match status" value="1"/>
</dbReference>
<dbReference type="STRING" id="1678840.ATC1_131062"/>
<dbReference type="AlphaFoldDB" id="A0A0S7BWW0"/>
<evidence type="ECO:0000256" key="2">
    <source>
        <dbReference type="ARBA" id="ARBA00006683"/>
    </source>
</evidence>
<keyword evidence="20" id="KW-1185">Reference proteome</keyword>
<dbReference type="Pfam" id="PF10609">
    <property type="entry name" value="ParA"/>
    <property type="match status" value="1"/>
</dbReference>
<evidence type="ECO:0000256" key="10">
    <source>
        <dbReference type="ARBA" id="ARBA00022840"/>
    </source>
</evidence>
<evidence type="ECO:0000256" key="12">
    <source>
        <dbReference type="ARBA" id="ARBA00023136"/>
    </source>
</evidence>
<protein>
    <recommendedName>
        <fullName evidence="4">non-specific protein-tyrosine kinase</fullName>
        <ecNumber evidence="4">2.7.10.2</ecNumber>
    </recommendedName>
</protein>
<dbReference type="Pfam" id="PF02706">
    <property type="entry name" value="Wzz"/>
    <property type="match status" value="1"/>
</dbReference>
<keyword evidence="9" id="KW-0418">Kinase</keyword>
<dbReference type="Gene3D" id="3.40.50.300">
    <property type="entry name" value="P-loop containing nucleotide triphosphate hydrolases"/>
    <property type="match status" value="1"/>
</dbReference>
<feature type="domain" description="Polysaccharide chain length determinant N-terminal" evidence="17">
    <location>
        <begin position="13"/>
        <end position="102"/>
    </location>
</feature>
<dbReference type="EMBL" id="DF968181">
    <property type="protein sequence ID" value="GAP41080.1"/>
    <property type="molecule type" value="Genomic_DNA"/>
</dbReference>
<accession>A0A0S7BWW0</accession>
<evidence type="ECO:0000256" key="13">
    <source>
        <dbReference type="ARBA" id="ARBA00023137"/>
    </source>
</evidence>
<dbReference type="PANTHER" id="PTHR32309">
    <property type="entry name" value="TYROSINE-PROTEIN KINASE"/>
    <property type="match status" value="1"/>
</dbReference>
<evidence type="ECO:0000259" key="17">
    <source>
        <dbReference type="Pfam" id="PF02706"/>
    </source>
</evidence>
<dbReference type="RefSeq" id="WP_082174751.1">
    <property type="nucleotide sequence ID" value="NZ_DF968181.1"/>
</dbReference>
<gene>
    <name evidence="19" type="ORF">ATC1_131062</name>
</gene>
<dbReference type="GO" id="GO:0042802">
    <property type="term" value="F:identical protein binding"/>
    <property type="evidence" value="ECO:0007669"/>
    <property type="project" value="UniProtKB-ARBA"/>
</dbReference>
<dbReference type="EC" id="2.7.10.2" evidence="4"/>
<evidence type="ECO:0000313" key="19">
    <source>
        <dbReference type="EMBL" id="GAP41080.1"/>
    </source>
</evidence>
<comment type="similarity">
    <text evidence="2">Belongs to the CpsC/CapA family.</text>
</comment>
<evidence type="ECO:0000256" key="8">
    <source>
        <dbReference type="ARBA" id="ARBA00022741"/>
    </source>
</evidence>
<dbReference type="CDD" id="cd05387">
    <property type="entry name" value="BY-kinase"/>
    <property type="match status" value="1"/>
</dbReference>
<keyword evidence="7 16" id="KW-0812">Transmembrane</keyword>
<dbReference type="InterPro" id="IPR033756">
    <property type="entry name" value="YlxH/NBP35"/>
</dbReference>
<dbReference type="GO" id="GO:0004715">
    <property type="term" value="F:non-membrane spanning protein tyrosine kinase activity"/>
    <property type="evidence" value="ECO:0007669"/>
    <property type="project" value="UniProtKB-EC"/>
</dbReference>
<organism evidence="19">
    <name type="scientific">Flexilinea flocculi</name>
    <dbReference type="NCBI Taxonomy" id="1678840"/>
    <lineage>
        <taxon>Bacteria</taxon>
        <taxon>Bacillati</taxon>
        <taxon>Chloroflexota</taxon>
        <taxon>Anaerolineae</taxon>
        <taxon>Anaerolineales</taxon>
        <taxon>Anaerolineaceae</taxon>
        <taxon>Flexilinea</taxon>
    </lineage>
</organism>
<evidence type="ECO:0000256" key="7">
    <source>
        <dbReference type="ARBA" id="ARBA00022692"/>
    </source>
</evidence>
<dbReference type="InterPro" id="IPR003856">
    <property type="entry name" value="LPS_length_determ_N"/>
</dbReference>
<dbReference type="OrthoDB" id="9794577at2"/>
<evidence type="ECO:0000256" key="1">
    <source>
        <dbReference type="ARBA" id="ARBA00004651"/>
    </source>
</evidence>
<dbReference type="InterPro" id="IPR005702">
    <property type="entry name" value="Wzc-like_C"/>
</dbReference>
<keyword evidence="6" id="KW-0808">Transferase</keyword>
<evidence type="ECO:0000256" key="15">
    <source>
        <dbReference type="SAM" id="Coils"/>
    </source>
</evidence>
<keyword evidence="11 16" id="KW-1133">Transmembrane helix</keyword>
<keyword evidence="10" id="KW-0067">ATP-binding</keyword>
<sequence length="543" mass="60227">MPAEYLTDKINDDEIDFHRYFSLIFHWAWLIILIAFVTGFTAFLLSRKSTPYYESSTTILVDAAQASQTTDYSSVLMSEQLTNTYSEMMKKDSVLNEVIKQLNLDLTPKEMRKKILKVEAVETTQLIQITVETTDPNLSADIANSIAAVSSNQIKEIQSQRFLQSKNTLEAQISDLENQIAIYEKLADNASTEDHKNRLDSKANQYRDLYANLLLSYENIRLSEAQSISSLVQVDPAVPNPIPVKPRILLITALAVLIGGAAATVLIILLDSLDDTIKTPEDISKEFKLPILGVINHRNAKENKPITLSEPRSPTAEAYRTIRTNVSFASVDKPIHTIMITSTEPGEGKSTISCNLGVVFAQNGMNVIITDCDLRHPRIHTYFGLPNHKGLSNLFSNAGDIITSSFQPTQMEKLSVVTTGSLPPNPSELLGSKKMQSILIEMKKFADIVILDTPPVLAVTDAAVLAPSVDGVLLVVRPGKTRLSALRLVVEQINQVGGNILGVILNDVELQGKPYAYQYKYYRNYSAYQGYYGLKGKRKKTNP</sequence>
<dbReference type="GO" id="GO:0005886">
    <property type="term" value="C:plasma membrane"/>
    <property type="evidence" value="ECO:0007669"/>
    <property type="project" value="UniProtKB-SubCell"/>
</dbReference>
<comment type="subcellular location">
    <subcellularLocation>
        <location evidence="1">Cell membrane</location>
        <topology evidence="1">Multi-pass membrane protein</topology>
    </subcellularLocation>
</comment>
<evidence type="ECO:0000256" key="3">
    <source>
        <dbReference type="ARBA" id="ARBA00007316"/>
    </source>
</evidence>
<evidence type="ECO:0000256" key="14">
    <source>
        <dbReference type="ARBA" id="ARBA00051245"/>
    </source>
</evidence>
<keyword evidence="8" id="KW-0547">Nucleotide-binding</keyword>
<evidence type="ECO:0000256" key="6">
    <source>
        <dbReference type="ARBA" id="ARBA00022679"/>
    </source>
</evidence>
<evidence type="ECO:0000256" key="4">
    <source>
        <dbReference type="ARBA" id="ARBA00011903"/>
    </source>
</evidence>
<reference evidence="19" key="1">
    <citation type="journal article" date="2015" name="Genome Announc.">
        <title>Draft Genome Sequence of Anaerolineae Strain TC1, a Novel Isolate from a Methanogenic Wastewater Treatment System.</title>
        <authorList>
            <person name="Matsuura N."/>
            <person name="Tourlousse D.M."/>
            <person name="Sun L."/>
            <person name="Toyonaga M."/>
            <person name="Kuroda K."/>
            <person name="Ohashi A."/>
            <person name="Cruz R."/>
            <person name="Yamaguchi T."/>
            <person name="Sekiguchi Y."/>
        </authorList>
    </citation>
    <scope>NUCLEOTIDE SEQUENCE [LARGE SCALE GENOMIC DNA]</scope>
    <source>
        <strain evidence="19">TC1</strain>
    </source>
</reference>
<feature type="domain" description="Tyrosine-protein kinase G-rich" evidence="18">
    <location>
        <begin position="198"/>
        <end position="269"/>
    </location>
</feature>
<dbReference type="InterPro" id="IPR032807">
    <property type="entry name" value="GNVR"/>
</dbReference>
<name>A0A0S7BWW0_9CHLR</name>
<keyword evidence="5" id="KW-1003">Cell membrane</keyword>
<evidence type="ECO:0000313" key="20">
    <source>
        <dbReference type="Proteomes" id="UP000053370"/>
    </source>
</evidence>
<feature type="coiled-coil region" evidence="15">
    <location>
        <begin position="159"/>
        <end position="193"/>
    </location>
</feature>
<dbReference type="InterPro" id="IPR050445">
    <property type="entry name" value="Bact_polysacc_biosynth/exp"/>
</dbReference>
<feature type="transmembrane region" description="Helical" evidence="16">
    <location>
        <begin position="248"/>
        <end position="270"/>
    </location>
</feature>
<evidence type="ECO:0000256" key="5">
    <source>
        <dbReference type="ARBA" id="ARBA00022475"/>
    </source>
</evidence>
<dbReference type="FunFam" id="3.40.50.300:FF:000527">
    <property type="entry name" value="Tyrosine-protein kinase etk"/>
    <property type="match status" value="1"/>
</dbReference>
<feature type="transmembrane region" description="Helical" evidence="16">
    <location>
        <begin position="20"/>
        <end position="45"/>
    </location>
</feature>
<keyword evidence="15" id="KW-0175">Coiled coil</keyword>
<evidence type="ECO:0000256" key="16">
    <source>
        <dbReference type="SAM" id="Phobius"/>
    </source>
</evidence>
<dbReference type="PANTHER" id="PTHR32309:SF13">
    <property type="entry name" value="FERRIC ENTEROBACTIN TRANSPORT PROTEIN FEPE"/>
    <property type="match status" value="1"/>
</dbReference>
<comment type="similarity">
    <text evidence="3">Belongs to the CpsD/CapB family.</text>
</comment>
<comment type="catalytic activity">
    <reaction evidence="14">
        <text>L-tyrosyl-[protein] + ATP = O-phospho-L-tyrosyl-[protein] + ADP + H(+)</text>
        <dbReference type="Rhea" id="RHEA:10596"/>
        <dbReference type="Rhea" id="RHEA-COMP:10136"/>
        <dbReference type="Rhea" id="RHEA-COMP:20101"/>
        <dbReference type="ChEBI" id="CHEBI:15378"/>
        <dbReference type="ChEBI" id="CHEBI:30616"/>
        <dbReference type="ChEBI" id="CHEBI:46858"/>
        <dbReference type="ChEBI" id="CHEBI:61978"/>
        <dbReference type="ChEBI" id="CHEBI:456216"/>
        <dbReference type="EC" id="2.7.10.2"/>
    </reaction>
</comment>
<keyword evidence="12 16" id="KW-0472">Membrane</keyword>
<dbReference type="Pfam" id="PF13807">
    <property type="entry name" value="GNVR"/>
    <property type="match status" value="1"/>
</dbReference>
<dbReference type="GO" id="GO:0005524">
    <property type="term" value="F:ATP binding"/>
    <property type="evidence" value="ECO:0007669"/>
    <property type="project" value="UniProtKB-KW"/>
</dbReference>
<dbReference type="InterPro" id="IPR027417">
    <property type="entry name" value="P-loop_NTPase"/>
</dbReference>
<dbReference type="NCBIfam" id="TIGR01007">
    <property type="entry name" value="eps_fam"/>
    <property type="match status" value="1"/>
</dbReference>
<proteinExistence type="inferred from homology"/>
<evidence type="ECO:0000259" key="18">
    <source>
        <dbReference type="Pfam" id="PF13807"/>
    </source>
</evidence>
<evidence type="ECO:0000256" key="9">
    <source>
        <dbReference type="ARBA" id="ARBA00022777"/>
    </source>
</evidence>
<keyword evidence="13" id="KW-0829">Tyrosine-protein kinase</keyword>
<evidence type="ECO:0000256" key="11">
    <source>
        <dbReference type="ARBA" id="ARBA00022989"/>
    </source>
</evidence>